<evidence type="ECO:0000256" key="1">
    <source>
        <dbReference type="ARBA" id="ARBA00025788"/>
    </source>
</evidence>
<evidence type="ECO:0000256" key="3">
    <source>
        <dbReference type="SAM" id="Phobius"/>
    </source>
</evidence>
<gene>
    <name evidence="4" type="ORF">A4X13_0g5387</name>
</gene>
<keyword evidence="3" id="KW-1133">Transmembrane helix</keyword>
<evidence type="ECO:0000256" key="2">
    <source>
        <dbReference type="SAM" id="MobiDB-lite"/>
    </source>
</evidence>
<dbReference type="GO" id="GO:0005634">
    <property type="term" value="C:nucleus"/>
    <property type="evidence" value="ECO:0007669"/>
    <property type="project" value="TreeGrafter"/>
</dbReference>
<dbReference type="PANTHER" id="PTHR12175:SF1">
    <property type="entry name" value="PITH DOMAIN-CONTAINING PROTEIN 1"/>
    <property type="match status" value="1"/>
</dbReference>
<keyword evidence="3" id="KW-0472">Membrane</keyword>
<accession>A0A177TID7</accession>
<sequence>MNNNCNDEVTTVDLNQVGLSAGDELNLYEYIDKDKVWGLNLAVPESARQVIKPWNERNTLEVYVESLVDDQFIINVPFTCPCRIKSILLNPGRGDMAPQRCRAYVNRPQGISFDEVEATSAAEAPSLPTPQPPVASLARMSVSSDPPFSSSAESSTHPQQIQDQQQQPHYVSPSSSTNRAGTVGVAGTGKPQADFALLEGGTNGGISEYPVSLARFANVNSISVVLSDTPGLEVGQLFYLGFRGTALVLKKTEQADFDVPAANSADAPVSGVREDAQGGALRQGGVSPSHPSSSSIMRFATFALTTLAVGASAVAAASTPGHAAHHGSSAHAKALAASGTGSKADASTSAAAASAASPSAYVYGKVSSNYPGVRSTQKNGPTNPKNPSLGTPINQQSESRLASVNSVDDWCTFGPGATGQDIGDIEAETVAWCTKARNNARVIPDGTLTAVHFVKTPLYVQIMALGDFTKIGLNPGDEGGELDPHGATNMGNPVGGNVTSNVTGQDVFYEEWMNYISYNQVCFRVCIAAGSGISTGDECEHQLDVMGCNFVMPGNYNDGVFETCDGDAAYPPGRYPQPDGSFSTFHQYFVGSYTGADGEVVTYTNGAEDQATPTAAYSLPSTSNCVPTGSIANGIASIVTSSTTSATSAPGASGSSGSGSSTRTRGGSSSTSGMSGGSAGGARAALGGVGASIVGPILFAVAAVLAGAAVL</sequence>
<dbReference type="EMBL" id="LWDF02000416">
    <property type="protein sequence ID" value="KAE8248989.1"/>
    <property type="molecule type" value="Genomic_DNA"/>
</dbReference>
<feature type="transmembrane region" description="Helical" evidence="3">
    <location>
        <begin position="684"/>
        <end position="710"/>
    </location>
</feature>
<dbReference type="SUPFAM" id="SSF49785">
    <property type="entry name" value="Galactose-binding domain-like"/>
    <property type="match status" value="1"/>
</dbReference>
<dbReference type="InterPro" id="IPR010400">
    <property type="entry name" value="PITH_dom"/>
</dbReference>
<feature type="region of interest" description="Disordered" evidence="2">
    <location>
        <begin position="121"/>
        <end position="187"/>
    </location>
</feature>
<evidence type="ECO:0000313" key="4">
    <source>
        <dbReference type="EMBL" id="KAE8248989.1"/>
    </source>
</evidence>
<reference evidence="4" key="2">
    <citation type="journal article" date="2019" name="IMA Fungus">
        <title>Genome sequencing and comparison of five Tilletia species to identify candidate genes for the detection of regulated species infecting wheat.</title>
        <authorList>
            <person name="Nguyen H.D.T."/>
            <person name="Sultana T."/>
            <person name="Kesanakurti P."/>
            <person name="Hambleton S."/>
        </authorList>
    </citation>
    <scope>NUCLEOTIDE SEQUENCE</scope>
    <source>
        <strain evidence="4">DAOMC 236416</strain>
    </source>
</reference>
<feature type="compositionally biased region" description="Low complexity" evidence="2">
    <location>
        <begin position="644"/>
        <end position="673"/>
    </location>
</feature>
<name>A0A177TID7_9BASI</name>
<organism evidence="4 5">
    <name type="scientific">Tilletia indica</name>
    <dbReference type="NCBI Taxonomy" id="43049"/>
    <lineage>
        <taxon>Eukaryota</taxon>
        <taxon>Fungi</taxon>
        <taxon>Dikarya</taxon>
        <taxon>Basidiomycota</taxon>
        <taxon>Ustilaginomycotina</taxon>
        <taxon>Exobasidiomycetes</taxon>
        <taxon>Tilletiales</taxon>
        <taxon>Tilletiaceae</taxon>
        <taxon>Tilletia</taxon>
    </lineage>
</organism>
<dbReference type="PROSITE" id="PS51532">
    <property type="entry name" value="PITH"/>
    <property type="match status" value="1"/>
</dbReference>
<evidence type="ECO:0000313" key="5">
    <source>
        <dbReference type="Proteomes" id="UP000077521"/>
    </source>
</evidence>
<dbReference type="InterPro" id="IPR008979">
    <property type="entry name" value="Galactose-bd-like_sf"/>
</dbReference>
<dbReference type="GO" id="GO:0005737">
    <property type="term" value="C:cytoplasm"/>
    <property type="evidence" value="ECO:0007669"/>
    <property type="project" value="UniProtKB-ARBA"/>
</dbReference>
<dbReference type="Gene3D" id="2.60.120.470">
    <property type="entry name" value="PITH domain"/>
    <property type="match status" value="1"/>
</dbReference>
<dbReference type="PANTHER" id="PTHR12175">
    <property type="entry name" value="AD039 HT014 THIOREDOXIN FAMILY TRP26"/>
    <property type="match status" value="1"/>
</dbReference>
<dbReference type="Pfam" id="PF06201">
    <property type="entry name" value="PITH"/>
    <property type="match status" value="1"/>
</dbReference>
<protein>
    <submittedName>
        <fullName evidence="4">Uncharacterized protein</fullName>
    </submittedName>
</protein>
<keyword evidence="5" id="KW-1185">Reference proteome</keyword>
<feature type="region of interest" description="Disordered" evidence="2">
    <location>
        <begin position="644"/>
        <end position="677"/>
    </location>
</feature>
<comment type="caution">
    <text evidence="4">The sequence shown here is derived from an EMBL/GenBank/DDBJ whole genome shotgun (WGS) entry which is preliminary data.</text>
</comment>
<dbReference type="Proteomes" id="UP000077521">
    <property type="component" value="Unassembled WGS sequence"/>
</dbReference>
<feature type="compositionally biased region" description="Polar residues" evidence="2">
    <location>
        <begin position="168"/>
        <end position="180"/>
    </location>
</feature>
<proteinExistence type="inferred from homology"/>
<dbReference type="InterPro" id="IPR045099">
    <property type="entry name" value="PITH1-like"/>
</dbReference>
<keyword evidence="3" id="KW-0812">Transmembrane</keyword>
<feature type="compositionally biased region" description="Low complexity" evidence="2">
    <location>
        <begin position="141"/>
        <end position="167"/>
    </location>
</feature>
<dbReference type="InterPro" id="IPR037047">
    <property type="entry name" value="PITH_dom_sf"/>
</dbReference>
<dbReference type="AlphaFoldDB" id="A0A177TID7"/>
<feature type="region of interest" description="Disordered" evidence="2">
    <location>
        <begin position="372"/>
        <end position="401"/>
    </location>
</feature>
<comment type="similarity">
    <text evidence="1">Belongs to the PITHD1 family.</text>
</comment>
<reference evidence="4" key="1">
    <citation type="submission" date="2016-04" db="EMBL/GenBank/DDBJ databases">
        <authorList>
            <person name="Nguyen H.D."/>
            <person name="Samba Siva P."/>
            <person name="Cullis J."/>
            <person name="Levesque C.A."/>
            <person name="Hambleton S."/>
        </authorList>
    </citation>
    <scope>NUCLEOTIDE SEQUENCE</scope>
    <source>
        <strain evidence="4">DAOMC 236416</strain>
    </source>
</reference>